<feature type="compositionally biased region" description="Pro residues" evidence="1">
    <location>
        <begin position="418"/>
        <end position="428"/>
    </location>
</feature>
<dbReference type="AlphaFoldDB" id="A0A6C0LJT4"/>
<organism evidence="2">
    <name type="scientific">viral metagenome</name>
    <dbReference type="NCBI Taxonomy" id="1070528"/>
    <lineage>
        <taxon>unclassified sequences</taxon>
        <taxon>metagenomes</taxon>
        <taxon>organismal metagenomes</taxon>
    </lineage>
</organism>
<accession>A0A6C0LJT4</accession>
<feature type="compositionally biased region" description="Low complexity" evidence="1">
    <location>
        <begin position="394"/>
        <end position="417"/>
    </location>
</feature>
<proteinExistence type="predicted"/>
<evidence type="ECO:0000256" key="1">
    <source>
        <dbReference type="SAM" id="MobiDB-lite"/>
    </source>
</evidence>
<sequence>MKKVFTLYGKEKVLGKTRNVYMKANTKAKYIKYKGEFMKLKEYVKTAKPVKKIKKRPAKPTEGVLYFIYGKGGGLFDDVKFENDIRVPKQDIEALLKTLDNKDNAKKYDEICNFEYSFIINGKQYYIRPFIKIKEGHNIIFKFFFAYDGWRHPKHKTLLWIEIPIHITQFFTDIADSRTGNITGSINTGNTGINTGSRNVSTHIHITAEPEKLRDYNIYAPIITKQGLYIDLRHIYLMANTIGNVILLLRKYANKDIFSNWQKYHVGDAQHKPVQLLSYWMINNRWYNVATPSIIQALNADNTLTEKISYDLLICINTLLSRIMIDIFKYINADATATDAANISIPQKIPTAYKHEVAIEIIRTYVNVGIIHERTSFKPRRYSNGKENMPPQQPLSISPPSTPLSISPPLSPLSISPPSTPPQQPQPISPRQKLSQNPIPPRQRRQKQPSQKTLHNMPR</sequence>
<evidence type="ECO:0000313" key="2">
    <source>
        <dbReference type="EMBL" id="QHU31186.1"/>
    </source>
</evidence>
<protein>
    <submittedName>
        <fullName evidence="2">Uncharacterized protein</fullName>
    </submittedName>
</protein>
<name>A0A6C0LJT4_9ZZZZ</name>
<reference evidence="2" key="1">
    <citation type="journal article" date="2020" name="Nature">
        <title>Giant virus diversity and host interactions through global metagenomics.</title>
        <authorList>
            <person name="Schulz F."/>
            <person name="Roux S."/>
            <person name="Paez-Espino D."/>
            <person name="Jungbluth S."/>
            <person name="Walsh D.A."/>
            <person name="Denef V.J."/>
            <person name="McMahon K.D."/>
            <person name="Konstantinidis K.T."/>
            <person name="Eloe-Fadrosh E.A."/>
            <person name="Kyrpides N.C."/>
            <person name="Woyke T."/>
        </authorList>
    </citation>
    <scope>NUCLEOTIDE SEQUENCE</scope>
    <source>
        <strain evidence="2">GVMAG-M-3300027963-21</strain>
    </source>
</reference>
<feature type="region of interest" description="Disordered" evidence="1">
    <location>
        <begin position="379"/>
        <end position="459"/>
    </location>
</feature>
<dbReference type="EMBL" id="MN740525">
    <property type="protein sequence ID" value="QHU31186.1"/>
    <property type="molecule type" value="Genomic_DNA"/>
</dbReference>